<dbReference type="InterPro" id="IPR046960">
    <property type="entry name" value="PPR_At4g14850-like_plant"/>
</dbReference>
<dbReference type="OrthoDB" id="10411002at2759"/>
<dbReference type="Gene3D" id="1.25.40.10">
    <property type="entry name" value="Tetratricopeptide repeat domain"/>
    <property type="match status" value="8"/>
</dbReference>
<dbReference type="GO" id="GO:0048731">
    <property type="term" value="P:system development"/>
    <property type="evidence" value="ECO:0007669"/>
    <property type="project" value="UniProtKB-ARBA"/>
</dbReference>
<feature type="repeat" description="PPR" evidence="2">
    <location>
        <begin position="239"/>
        <end position="273"/>
    </location>
</feature>
<dbReference type="InterPro" id="IPR002885">
    <property type="entry name" value="PPR_rpt"/>
</dbReference>
<dbReference type="NCBIfam" id="TIGR00756">
    <property type="entry name" value="PPR"/>
    <property type="match status" value="6"/>
</dbReference>
<dbReference type="OMA" id="NCVNDAN"/>
<sequence length="1154" mass="129173">MPRVTIAKRCLSYQQVYGNQFTLSACHAKREKAYICSAFAERPAGLCEYDESLAGLSLTYRVSEDGEVSFSSLDTYRDALNKCIGNGDLKLGLKLQCHIVNYGHELNNFFGTLFIRLFAACGALSQALQVFSKLQDPNVFECEAIILAHSRHGLYENTLNLYDTFLKSGIQPDGHIFVAALHACTNAGVLALGKCIHFQILESGIAFQSFLLNGILNMYLNCNSINDAFNVFNSSLQKDTVTWNMMLEGCKQHGLICETLQLFNQMQAEGFLLDNVTFISLLQTFSYADSIQQGKIIHIMSVECTSESDPFIVSALINMYSKCSRLDDALELFNAKKKDGDVVIWRVMLNGYACCGSLSHSYALFCQMQQQEGLEIGKRTYASMLHACSCAEALDYGKIIHMYVIESQLNTEDNLARNLIQLYAKCGRLDMANRVFNNLLSCDTAAYTALMFGYGDQGESSKVLELFSRMLHEGINVDEVVVSSVLKATSIEGSDLDVVRLVHTLMEVDGLNYDFHSNTLLVESYVRFDMHEDGNCILFNSLWKCFYTPGQLTDLEYAKASSRTLDKLFVSLLHCCSILQDLDLAQIVHSLFMECDKKWDAETVCSLIDVYASCGMLDDSCSVFKASVSHPVIVWSSMITGYVNHGRTSDALQVFYRMQEEGLQPDPCLCSNILKAFSCPAHTFNGRVLHTRICACKCGSEKIIKIALIDMYARCGSLSDAQYVFNTCFFSDKMTWNALIAGYACNGYLQEAFEFLQAMEKTGCKPDASTFVGMLKGCASFSVLKIGKLVHHLVLEFDCDFNFFLCNSLINMYIKCGSLDNAETFLKLTPHLSKAVWNLIMSGHIESCCSEKALLLFQRMLCAGIMLDNSILVTVLRACSSTGTLSLGMLLHSYVLLGKVKRTSYLMNTIITMYSQCGDLEDAQSVFHKSNAKDAATWNAMIAGCAHNNDFDLASRYFTRMQDEDMRPDTITFLCILSLCCHMGNLEDGLYEFNTMTQSHGIFPTFEHYNCIIDLLGRTGFLLKAADLLYSLPYIHNHVGWMSLLSHCKLHESKDLGNRCINHIVKDQNRNASGYLLMDQVLIHSQHETEADNLKELRTGVNAWKLPGVASIEINDRFFSFHVQHVDNSPCSETDDKLVRLKLGMMSCGYLPCF</sequence>
<feature type="repeat" description="PPR" evidence="2">
    <location>
        <begin position="631"/>
        <end position="665"/>
    </location>
</feature>
<evidence type="ECO:0000256" key="1">
    <source>
        <dbReference type="ARBA" id="ARBA00022737"/>
    </source>
</evidence>
<dbReference type="GO" id="GO:0009451">
    <property type="term" value="P:RNA modification"/>
    <property type="evidence" value="ECO:0007669"/>
    <property type="project" value="InterPro"/>
</dbReference>
<feature type="repeat" description="PPR" evidence="2">
    <location>
        <begin position="732"/>
        <end position="766"/>
    </location>
</feature>
<keyword evidence="4" id="KW-1185">Reference proteome</keyword>
<feature type="repeat" description="PPR" evidence="2">
    <location>
        <begin position="309"/>
        <end position="343"/>
    </location>
</feature>
<evidence type="ECO:0008006" key="5">
    <source>
        <dbReference type="Google" id="ProtNLM"/>
    </source>
</evidence>
<keyword evidence="1" id="KW-0677">Repeat</keyword>
<evidence type="ECO:0000256" key="2">
    <source>
        <dbReference type="PROSITE-ProRule" id="PRU00708"/>
    </source>
</evidence>
<comment type="caution">
    <text evidence="3">The sequence shown here is derived from an EMBL/GenBank/DDBJ whole genome shotgun (WGS) entry which is preliminary data.</text>
</comment>
<feature type="repeat" description="PPR" evidence="2">
    <location>
        <begin position="934"/>
        <end position="968"/>
    </location>
</feature>
<dbReference type="InterPro" id="IPR011990">
    <property type="entry name" value="TPR-like_helical_dom_sf"/>
</dbReference>
<name>A0A8T2RZV0_CERRI</name>
<dbReference type="Proteomes" id="UP000825935">
    <property type="component" value="Chromosome 23"/>
</dbReference>
<feature type="repeat" description="PPR" evidence="2">
    <location>
        <begin position="443"/>
        <end position="477"/>
    </location>
</feature>
<dbReference type="FunFam" id="1.25.40.10:FF:000158">
    <property type="entry name" value="pentatricopeptide repeat-containing protein At2g33680"/>
    <property type="match status" value="1"/>
</dbReference>
<protein>
    <recommendedName>
        <fullName evidence="5">Pentatricopeptide repeat-containing protein</fullName>
    </recommendedName>
</protein>
<dbReference type="PROSITE" id="PS51257">
    <property type="entry name" value="PROKAR_LIPOPROTEIN"/>
    <property type="match status" value="1"/>
</dbReference>
<dbReference type="GO" id="GO:0003723">
    <property type="term" value="F:RNA binding"/>
    <property type="evidence" value="ECO:0007669"/>
    <property type="project" value="InterPro"/>
</dbReference>
<dbReference type="Pfam" id="PF13041">
    <property type="entry name" value="PPR_2"/>
    <property type="match status" value="3"/>
</dbReference>
<evidence type="ECO:0000313" key="3">
    <source>
        <dbReference type="EMBL" id="KAH7301812.1"/>
    </source>
</evidence>
<evidence type="ECO:0000313" key="4">
    <source>
        <dbReference type="Proteomes" id="UP000825935"/>
    </source>
</evidence>
<dbReference type="Pfam" id="PF01535">
    <property type="entry name" value="PPR"/>
    <property type="match status" value="9"/>
</dbReference>
<dbReference type="PANTHER" id="PTHR47926">
    <property type="entry name" value="PENTATRICOPEPTIDE REPEAT-CONTAINING PROTEIN"/>
    <property type="match status" value="1"/>
</dbReference>
<dbReference type="PROSITE" id="PS51375">
    <property type="entry name" value="PPR"/>
    <property type="match status" value="6"/>
</dbReference>
<gene>
    <name evidence="3" type="ORF">KP509_23G044400</name>
</gene>
<dbReference type="EMBL" id="CM035428">
    <property type="protein sequence ID" value="KAH7301812.1"/>
    <property type="molecule type" value="Genomic_DNA"/>
</dbReference>
<accession>A0A8T2RZV0</accession>
<proteinExistence type="predicted"/>
<dbReference type="AlphaFoldDB" id="A0A8T2RZV0"/>
<dbReference type="PANTHER" id="PTHR47926:SF382">
    <property type="entry name" value="PENTACOTRIPEPTIDE-REPEAT REGION OF PRORP DOMAIN-CONTAINING PROTEIN"/>
    <property type="match status" value="1"/>
</dbReference>
<organism evidence="3 4">
    <name type="scientific">Ceratopteris richardii</name>
    <name type="common">Triangle waterfern</name>
    <dbReference type="NCBI Taxonomy" id="49495"/>
    <lineage>
        <taxon>Eukaryota</taxon>
        <taxon>Viridiplantae</taxon>
        <taxon>Streptophyta</taxon>
        <taxon>Embryophyta</taxon>
        <taxon>Tracheophyta</taxon>
        <taxon>Polypodiopsida</taxon>
        <taxon>Polypodiidae</taxon>
        <taxon>Polypodiales</taxon>
        <taxon>Pteridineae</taxon>
        <taxon>Pteridaceae</taxon>
        <taxon>Parkerioideae</taxon>
        <taxon>Ceratopteris</taxon>
    </lineage>
</organism>
<reference evidence="3 4" key="1">
    <citation type="submission" date="2021-08" db="EMBL/GenBank/DDBJ databases">
        <title>WGS assembly of Ceratopteris richardii.</title>
        <authorList>
            <person name="Marchant D.B."/>
            <person name="Chen G."/>
            <person name="Jenkins J."/>
            <person name="Shu S."/>
            <person name="Leebens-Mack J."/>
            <person name="Grimwood J."/>
            <person name="Schmutz J."/>
            <person name="Soltis P."/>
            <person name="Soltis D."/>
            <person name="Chen Z.-H."/>
        </authorList>
    </citation>
    <scope>NUCLEOTIDE SEQUENCE [LARGE SCALE GENOMIC DNA]</scope>
    <source>
        <strain evidence="3">Whitten #5841</strain>
        <tissue evidence="3">Leaf</tissue>
    </source>
</reference>